<dbReference type="SUPFAM" id="SSF52047">
    <property type="entry name" value="RNI-like"/>
    <property type="match status" value="1"/>
</dbReference>
<dbReference type="EMBL" id="JAMYWD010000010">
    <property type="protein sequence ID" value="KAJ4958647.1"/>
    <property type="molecule type" value="Genomic_DNA"/>
</dbReference>
<reference evidence="2" key="1">
    <citation type="journal article" date="2023" name="Plant J.">
        <title>The genome of the king protea, Protea cynaroides.</title>
        <authorList>
            <person name="Chang J."/>
            <person name="Duong T.A."/>
            <person name="Schoeman C."/>
            <person name="Ma X."/>
            <person name="Roodt D."/>
            <person name="Barker N."/>
            <person name="Li Z."/>
            <person name="Van de Peer Y."/>
            <person name="Mizrachi E."/>
        </authorList>
    </citation>
    <scope>NUCLEOTIDE SEQUENCE</scope>
    <source>
        <tissue evidence="2">Young leaves</tissue>
    </source>
</reference>
<dbReference type="OrthoDB" id="1926275at2759"/>
<accession>A0A9Q0H6U7</accession>
<sequence length="249" mass="28836">MELYHLTQLTSLHICFKDMVISEWFKPLAEKTVQLALDNCIVMKDVIEALDKSQNPLKRLEIFNESQGLPYWPTCVEHLRIESCDDMEVMLKGVVADRDYFTKLKTLLLEDLSKLERIWVGPVPQNCFSQLSKIHIEHCRRLKMVFTKGMSGVFNNLRSITAEDCHMMEVIIEAEEEGSNISGVISFPKLERLWLISLSTLTDVCSNGILHCPRLQELYVYDCPKLKKDPLHLRITDDQLHIIEEDLSE</sequence>
<evidence type="ECO:0000259" key="1">
    <source>
        <dbReference type="Pfam" id="PF23247"/>
    </source>
</evidence>
<organism evidence="2 3">
    <name type="scientific">Protea cynaroides</name>
    <dbReference type="NCBI Taxonomy" id="273540"/>
    <lineage>
        <taxon>Eukaryota</taxon>
        <taxon>Viridiplantae</taxon>
        <taxon>Streptophyta</taxon>
        <taxon>Embryophyta</taxon>
        <taxon>Tracheophyta</taxon>
        <taxon>Spermatophyta</taxon>
        <taxon>Magnoliopsida</taxon>
        <taxon>Proteales</taxon>
        <taxon>Proteaceae</taxon>
        <taxon>Protea</taxon>
    </lineage>
</organism>
<feature type="domain" description="Disease resistance protein At4g27190-like leucine-rich repeats" evidence="1">
    <location>
        <begin position="122"/>
        <end position="227"/>
    </location>
</feature>
<dbReference type="InterPro" id="IPR032675">
    <property type="entry name" value="LRR_dom_sf"/>
</dbReference>
<evidence type="ECO:0000313" key="3">
    <source>
        <dbReference type="Proteomes" id="UP001141806"/>
    </source>
</evidence>
<dbReference type="InterPro" id="IPR057135">
    <property type="entry name" value="At4g27190-like_LRR"/>
</dbReference>
<dbReference type="InterPro" id="IPR050905">
    <property type="entry name" value="Plant_NBS-LRR"/>
</dbReference>
<dbReference type="AlphaFoldDB" id="A0A9Q0H6U7"/>
<keyword evidence="3" id="KW-1185">Reference proteome</keyword>
<evidence type="ECO:0000313" key="2">
    <source>
        <dbReference type="EMBL" id="KAJ4958647.1"/>
    </source>
</evidence>
<dbReference type="Gene3D" id="3.80.10.10">
    <property type="entry name" value="Ribonuclease Inhibitor"/>
    <property type="match status" value="1"/>
</dbReference>
<dbReference type="PANTHER" id="PTHR33463">
    <property type="entry name" value="NB-ARC DOMAIN-CONTAINING PROTEIN-RELATED"/>
    <property type="match status" value="1"/>
</dbReference>
<dbReference type="Pfam" id="PF23247">
    <property type="entry name" value="LRR_RPS2"/>
    <property type="match status" value="1"/>
</dbReference>
<comment type="caution">
    <text evidence="2">The sequence shown here is derived from an EMBL/GenBank/DDBJ whole genome shotgun (WGS) entry which is preliminary data.</text>
</comment>
<dbReference type="Proteomes" id="UP001141806">
    <property type="component" value="Unassembled WGS sequence"/>
</dbReference>
<proteinExistence type="predicted"/>
<gene>
    <name evidence="2" type="ORF">NE237_025758</name>
</gene>
<dbReference type="PANTHER" id="PTHR33463:SF204">
    <property type="entry name" value="NB-ARC DOMAIN-CONTAINING PROTEIN"/>
    <property type="match status" value="1"/>
</dbReference>
<name>A0A9Q0H6U7_9MAGN</name>
<protein>
    <recommendedName>
        <fullName evidence="1">Disease resistance protein At4g27190-like leucine-rich repeats domain-containing protein</fullName>
    </recommendedName>
</protein>